<protein>
    <submittedName>
        <fullName evidence="2">Uncharacterized protein</fullName>
    </submittedName>
</protein>
<accession>A0AAD7WFW1</accession>
<evidence type="ECO:0000313" key="2">
    <source>
        <dbReference type="EMBL" id="KAJ8395115.1"/>
    </source>
</evidence>
<keyword evidence="3" id="KW-1185">Reference proteome</keyword>
<dbReference type="AlphaFoldDB" id="A0AAD7WFW1"/>
<proteinExistence type="predicted"/>
<dbReference type="Proteomes" id="UP001221898">
    <property type="component" value="Unassembled WGS sequence"/>
</dbReference>
<dbReference type="EMBL" id="JAINUG010000119">
    <property type="protein sequence ID" value="KAJ8395115.1"/>
    <property type="molecule type" value="Genomic_DNA"/>
</dbReference>
<feature type="region of interest" description="Disordered" evidence="1">
    <location>
        <begin position="1"/>
        <end position="21"/>
    </location>
</feature>
<name>A0AAD7WFW1_9TELE</name>
<evidence type="ECO:0000256" key="1">
    <source>
        <dbReference type="SAM" id="MobiDB-lite"/>
    </source>
</evidence>
<gene>
    <name evidence="2" type="ORF">AAFF_G00035710</name>
</gene>
<feature type="compositionally biased region" description="Polar residues" evidence="1">
    <location>
        <begin position="1"/>
        <end position="12"/>
    </location>
</feature>
<comment type="caution">
    <text evidence="2">The sequence shown here is derived from an EMBL/GenBank/DDBJ whole genome shotgun (WGS) entry which is preliminary data.</text>
</comment>
<evidence type="ECO:0000313" key="3">
    <source>
        <dbReference type="Proteomes" id="UP001221898"/>
    </source>
</evidence>
<organism evidence="2 3">
    <name type="scientific">Aldrovandia affinis</name>
    <dbReference type="NCBI Taxonomy" id="143900"/>
    <lineage>
        <taxon>Eukaryota</taxon>
        <taxon>Metazoa</taxon>
        <taxon>Chordata</taxon>
        <taxon>Craniata</taxon>
        <taxon>Vertebrata</taxon>
        <taxon>Euteleostomi</taxon>
        <taxon>Actinopterygii</taxon>
        <taxon>Neopterygii</taxon>
        <taxon>Teleostei</taxon>
        <taxon>Notacanthiformes</taxon>
        <taxon>Halosauridae</taxon>
        <taxon>Aldrovandia</taxon>
    </lineage>
</organism>
<reference evidence="2" key="1">
    <citation type="journal article" date="2023" name="Science">
        <title>Genome structures resolve the early diversification of teleost fishes.</title>
        <authorList>
            <person name="Parey E."/>
            <person name="Louis A."/>
            <person name="Montfort J."/>
            <person name="Bouchez O."/>
            <person name="Roques C."/>
            <person name="Iampietro C."/>
            <person name="Lluch J."/>
            <person name="Castinel A."/>
            <person name="Donnadieu C."/>
            <person name="Desvignes T."/>
            <person name="Floi Bucao C."/>
            <person name="Jouanno E."/>
            <person name="Wen M."/>
            <person name="Mejri S."/>
            <person name="Dirks R."/>
            <person name="Jansen H."/>
            <person name="Henkel C."/>
            <person name="Chen W.J."/>
            <person name="Zahm M."/>
            <person name="Cabau C."/>
            <person name="Klopp C."/>
            <person name="Thompson A.W."/>
            <person name="Robinson-Rechavi M."/>
            <person name="Braasch I."/>
            <person name="Lecointre G."/>
            <person name="Bobe J."/>
            <person name="Postlethwait J.H."/>
            <person name="Berthelot C."/>
            <person name="Roest Crollius H."/>
            <person name="Guiguen Y."/>
        </authorList>
    </citation>
    <scope>NUCLEOTIDE SEQUENCE</scope>
    <source>
        <strain evidence="2">NC1722</strain>
    </source>
</reference>
<sequence length="177" mass="20007">MSRSAWRNSDSQVFEGIQAPEQQGLLTVTTANPRESAEGTESVLLLLWKRQRDRICKSPTEKSSGEYLSSGLWVPSAPMPTKRSAHHSQKLRGRTYCDSCTTDHRQLHPWNLIDHPRCEQLRQEIGEHQTQIAGGGGGSESREGLRRAVVLLRSIAARPHVFQQQRPRGREIHVKRA</sequence>